<name>A0A504YY62_FASGI</name>
<gene>
    <name evidence="2" type="ORF">FGIG_07003</name>
</gene>
<dbReference type="AlphaFoldDB" id="A0A504YY62"/>
<proteinExistence type="predicted"/>
<organism evidence="2 3">
    <name type="scientific">Fasciola gigantica</name>
    <name type="common">Giant liver fluke</name>
    <dbReference type="NCBI Taxonomy" id="46835"/>
    <lineage>
        <taxon>Eukaryota</taxon>
        <taxon>Metazoa</taxon>
        <taxon>Spiralia</taxon>
        <taxon>Lophotrochozoa</taxon>
        <taxon>Platyhelminthes</taxon>
        <taxon>Trematoda</taxon>
        <taxon>Digenea</taxon>
        <taxon>Plagiorchiida</taxon>
        <taxon>Echinostomata</taxon>
        <taxon>Echinostomatoidea</taxon>
        <taxon>Fasciolidae</taxon>
        <taxon>Fasciola</taxon>
    </lineage>
</organism>
<feature type="region of interest" description="Disordered" evidence="1">
    <location>
        <begin position="44"/>
        <end position="66"/>
    </location>
</feature>
<protein>
    <submittedName>
        <fullName evidence="2">Uncharacterized protein</fullName>
    </submittedName>
</protein>
<evidence type="ECO:0000256" key="1">
    <source>
        <dbReference type="SAM" id="MobiDB-lite"/>
    </source>
</evidence>
<keyword evidence="3" id="KW-1185">Reference proteome</keyword>
<sequence length="167" mass="18551">MFTGRELRLPADLVVLSTTSGLLSTEFAWQAKSFNQRAHEFARQHLSRARRHQEKDYDEGEKGSAVQPGEQVYLHTPVPPTGVPEKLHKTWSKPFTVSEILSDSNCHIVLSNAINVQPMTVQFTSSNELGVTSSQLTSVLLTMFSGISMFTLANLLDDENQNLCVTS</sequence>
<comment type="caution">
    <text evidence="2">The sequence shown here is derived from an EMBL/GenBank/DDBJ whole genome shotgun (WGS) entry which is preliminary data.</text>
</comment>
<accession>A0A504YY62</accession>
<dbReference type="OrthoDB" id="6278006at2759"/>
<dbReference type="EMBL" id="SUNJ01001799">
    <property type="protein sequence ID" value="TPP66454.1"/>
    <property type="molecule type" value="Genomic_DNA"/>
</dbReference>
<evidence type="ECO:0000313" key="3">
    <source>
        <dbReference type="Proteomes" id="UP000316759"/>
    </source>
</evidence>
<evidence type="ECO:0000313" key="2">
    <source>
        <dbReference type="EMBL" id="TPP66454.1"/>
    </source>
</evidence>
<dbReference type="Proteomes" id="UP000316759">
    <property type="component" value="Unassembled WGS sequence"/>
</dbReference>
<reference evidence="2 3" key="1">
    <citation type="submission" date="2019-04" db="EMBL/GenBank/DDBJ databases">
        <title>Annotation for the trematode Fasciola gigantica.</title>
        <authorList>
            <person name="Choi Y.-J."/>
        </authorList>
    </citation>
    <scope>NUCLEOTIDE SEQUENCE [LARGE SCALE GENOMIC DNA]</scope>
    <source>
        <strain evidence="2">Uganda_cow_1</strain>
    </source>
</reference>